<dbReference type="OrthoDB" id="10255582at2759"/>
<dbReference type="InterPro" id="IPR056153">
    <property type="entry name" value="Beta-prop_IFT122_1st"/>
</dbReference>
<evidence type="ECO:0000259" key="9">
    <source>
        <dbReference type="Pfam" id="PF25144"/>
    </source>
</evidence>
<dbReference type="PANTHER" id="PTHR12764">
    <property type="entry name" value="WD REPEAT DOMAIN-RELATED"/>
    <property type="match status" value="1"/>
</dbReference>
<dbReference type="GO" id="GO:0035721">
    <property type="term" value="P:intraciliary retrograde transport"/>
    <property type="evidence" value="ECO:0007669"/>
    <property type="project" value="TreeGrafter"/>
</dbReference>
<dbReference type="GO" id="GO:0061512">
    <property type="term" value="P:protein localization to cilium"/>
    <property type="evidence" value="ECO:0007669"/>
    <property type="project" value="TreeGrafter"/>
</dbReference>
<keyword evidence="3" id="KW-0677">Repeat</keyword>
<proteinExistence type="predicted"/>
<dbReference type="PROSITE" id="PS50294">
    <property type="entry name" value="WD_REPEATS_REGION"/>
    <property type="match status" value="1"/>
</dbReference>
<dbReference type="InterPro" id="IPR001680">
    <property type="entry name" value="WD40_rpt"/>
</dbReference>
<evidence type="ECO:0000256" key="2">
    <source>
        <dbReference type="ARBA" id="ARBA00022574"/>
    </source>
</evidence>
<keyword evidence="4" id="KW-0969">Cilium</keyword>
<feature type="domain" description="IFT122 first beta-propeller" evidence="8">
    <location>
        <begin position="13"/>
        <end position="191"/>
    </location>
</feature>
<dbReference type="PROSITE" id="PS50082">
    <property type="entry name" value="WD_REPEATS_2"/>
    <property type="match status" value="1"/>
</dbReference>
<feature type="domain" description="IFT122 first beta-propeller" evidence="8">
    <location>
        <begin position="195"/>
        <end position="300"/>
    </location>
</feature>
<comment type="subcellular location">
    <subcellularLocation>
        <location evidence="1">Cell projection</location>
        <location evidence="1">Cilium</location>
    </subcellularLocation>
</comment>
<evidence type="ECO:0008006" key="13">
    <source>
        <dbReference type="Google" id="ProtNLM"/>
    </source>
</evidence>
<dbReference type="EMBL" id="CAJVCH010535176">
    <property type="protein sequence ID" value="CAG7825143.1"/>
    <property type="molecule type" value="Genomic_DNA"/>
</dbReference>
<dbReference type="Pfam" id="PF25144">
    <property type="entry name" value="Zn_ribbon_IFT122"/>
    <property type="match status" value="1"/>
</dbReference>
<dbReference type="InterPro" id="IPR039857">
    <property type="entry name" value="Ift122/121"/>
</dbReference>
<dbReference type="Pfam" id="PF25143">
    <property type="entry name" value="Zn_ribbon_IFT122_C"/>
    <property type="match status" value="1"/>
</dbReference>
<evidence type="ECO:0000256" key="3">
    <source>
        <dbReference type="ARBA" id="ARBA00022737"/>
    </source>
</evidence>
<dbReference type="GO" id="GO:1905515">
    <property type="term" value="P:non-motile cilium assembly"/>
    <property type="evidence" value="ECO:0007669"/>
    <property type="project" value="TreeGrafter"/>
</dbReference>
<evidence type="ECO:0000313" key="12">
    <source>
        <dbReference type="Proteomes" id="UP000708208"/>
    </source>
</evidence>
<evidence type="ECO:0000256" key="4">
    <source>
        <dbReference type="ARBA" id="ARBA00023069"/>
    </source>
</evidence>
<dbReference type="PANTHER" id="PTHR12764:SF4">
    <property type="entry name" value="INTRAFLAGELLAR TRANSPORT PROTEIN 122 HOMOLOG"/>
    <property type="match status" value="1"/>
</dbReference>
<organism evidence="11 12">
    <name type="scientific">Allacma fusca</name>
    <dbReference type="NCBI Taxonomy" id="39272"/>
    <lineage>
        <taxon>Eukaryota</taxon>
        <taxon>Metazoa</taxon>
        <taxon>Ecdysozoa</taxon>
        <taxon>Arthropoda</taxon>
        <taxon>Hexapoda</taxon>
        <taxon>Collembola</taxon>
        <taxon>Symphypleona</taxon>
        <taxon>Sminthuridae</taxon>
        <taxon>Allacma</taxon>
    </lineage>
</organism>
<evidence type="ECO:0000313" key="11">
    <source>
        <dbReference type="EMBL" id="CAG7825143.1"/>
    </source>
</evidence>
<dbReference type="GO" id="GO:0030991">
    <property type="term" value="C:intraciliary transport particle A"/>
    <property type="evidence" value="ECO:0007669"/>
    <property type="project" value="TreeGrafter"/>
</dbReference>
<name>A0A8J2L2H6_9HEXA</name>
<dbReference type="Proteomes" id="UP000708208">
    <property type="component" value="Unassembled WGS sequence"/>
</dbReference>
<dbReference type="InterPro" id="IPR056838">
    <property type="entry name" value="Zn_ribbon_IFT122"/>
</dbReference>
<keyword evidence="5" id="KW-0966">Cell projection</keyword>
<keyword evidence="12" id="KW-1185">Reference proteome</keyword>
<dbReference type="GO" id="GO:0097730">
    <property type="term" value="C:non-motile cilium"/>
    <property type="evidence" value="ECO:0007669"/>
    <property type="project" value="TreeGrafter"/>
</dbReference>
<feature type="domain" description="IFT122 second beta-propeller" evidence="7">
    <location>
        <begin position="306"/>
        <end position="560"/>
    </location>
</feature>
<reference evidence="11" key="1">
    <citation type="submission" date="2021-06" db="EMBL/GenBank/DDBJ databases">
        <authorList>
            <person name="Hodson N. C."/>
            <person name="Mongue J. A."/>
            <person name="Jaron S. K."/>
        </authorList>
    </citation>
    <scope>NUCLEOTIDE SEQUENCE</scope>
</reference>
<dbReference type="AlphaFoldDB" id="A0A8J2L2H6"/>
<evidence type="ECO:0000259" key="7">
    <source>
        <dbReference type="Pfam" id="PF23377"/>
    </source>
</evidence>
<feature type="domain" description="Intraflagellar transport protein 122 homolog TPR" evidence="10">
    <location>
        <begin position="569"/>
        <end position="952"/>
    </location>
</feature>
<protein>
    <recommendedName>
        <fullName evidence="13">Intraflagellar transport protein 122 homolog</fullName>
    </recommendedName>
</protein>
<keyword evidence="2 6" id="KW-0853">WD repeat</keyword>
<evidence type="ECO:0000256" key="5">
    <source>
        <dbReference type="ARBA" id="ARBA00023273"/>
    </source>
</evidence>
<evidence type="ECO:0000259" key="8">
    <source>
        <dbReference type="Pfam" id="PF23381"/>
    </source>
</evidence>
<dbReference type="InterPro" id="IPR056152">
    <property type="entry name" value="Beta-prop_IFT122_2nd"/>
</dbReference>
<evidence type="ECO:0000259" key="10">
    <source>
        <dbReference type="Pfam" id="PF25295"/>
    </source>
</evidence>
<evidence type="ECO:0000256" key="1">
    <source>
        <dbReference type="ARBA" id="ARBA00004138"/>
    </source>
</evidence>
<evidence type="ECO:0000256" key="6">
    <source>
        <dbReference type="PROSITE-ProRule" id="PRU00221"/>
    </source>
</evidence>
<gene>
    <name evidence="11" type="ORF">AFUS01_LOCUS35267</name>
</gene>
<feature type="domain" description="IFT122 zinc ribbon" evidence="9">
    <location>
        <begin position="1006"/>
        <end position="1050"/>
    </location>
</feature>
<dbReference type="Pfam" id="PF23377">
    <property type="entry name" value="Beta-prop_IFT122_2nd"/>
    <property type="match status" value="1"/>
</dbReference>
<comment type="caution">
    <text evidence="11">The sequence shown here is derived from an EMBL/GenBank/DDBJ whole genome shotgun (WGS) entry which is preliminary data.</text>
</comment>
<dbReference type="SMART" id="SM00320">
    <property type="entry name" value="WD40"/>
    <property type="match status" value="6"/>
</dbReference>
<sequence length="1211" mass="136730">MRTSMLWVEKINFPDNGDNCVYDVCFSPDGTQMIAAVGLRILVISVAEGTVVQALKGHKGTVYCCAYAFDGKRFATGGSDKSVVIWTNALQGALKYSHNDSIQCIAYNPTSQQLASCSANDFGLWSPEKKSVEKCKVPAKINACAWTPDGLYLALGLSNGTVSVRNKAGTEHSRIERSGGTNSAVWGLAWGHAPEDGQDMLCIADWGQSLSFYNLLGKQVMKDRPIGFDPLRVVYAHTHRDCEYIIVTGSNKACAIFTQEGIKVTSVAEQESWVWACSMKPNSSAMAVGTQGGIITLYEIQLLVVHALYKSLYAYRMNMTDVMVQDLLKDVRVRIKCRDVVKKLAIFKENLAIQFSDRVLIYQRDTKNEDFKYHLKDKISQTFECSLLVMCMENLILCHEKKLQCLSFTGVRLREWILESHIRYIRSVGGKRGKEVLVAGLKNGQVVKIFLDNPFPIILAKAPQSVRCVDLNLLHTKLAVVDESSTLFVYDLTSKDNDLLFQEPNAISVFWNTICDDLLSYSGFGTLNIKANGFAIHQQKMAGFVVGFCGHKLFSMQNSSVVTLEVPLSGPMYQYIQHKQFTEAYKIATLGVPINDWKELASSALAAMDLEIARKSFAKTKNLQFVRLLVAYEERLKRDHDVKPNSFLADVYAHQGRFTEAARLYKENGEEHKAMAMYADLRLFDLAQEYLGGGDSADKTQLMKRKAEWAAKINEPRAAAEMYLVAGEKLKAIEIMGENQWTDMLLEVGRKLDRADEEALNACASYLARMGQVSAAAEMYRRVGLVEKVAEMYILAKEWQEAFIIVEKHPELKKVVYLPYAQWLAEKDQFAEAQKAFHEAGCPEEAFKVLELLKKNAVEETRYHDAGYFHWILSMQYLDLARSEKCTDAERQEHLATFLLHQKKAAMYYAYNSIYRYTTQPFTPFLADALFNISRFLMHELMTETDLPISKFHVLYTLAKQARTLKACKLARHVLERLQSVRVPPSLREGLDLLCLTARGDTFTDNEELLPLCYRCSTTNPLLNPRGNYCINCYHPFVFSFVSFEVLPLVEFQLEDGISDEEALGLIGSRLPGDGGRASRGSQRDKWRETMNDDMQVLHFENDDDDIATNDPFSMKSMGYQGGNGAVAPVIVGKDALRELEPTEIIVCKWQPPLRYQFYKNLLPDMSISQCHACFKMFHTDDFVLQVLQKGHCPFCRSPPLAQERPVLADD</sequence>
<dbReference type="Pfam" id="PF23381">
    <property type="entry name" value="Beta-prop_IFT122_1st"/>
    <property type="match status" value="2"/>
</dbReference>
<accession>A0A8J2L2H6</accession>
<feature type="repeat" description="WD" evidence="6">
    <location>
        <begin position="55"/>
        <end position="86"/>
    </location>
</feature>
<dbReference type="Pfam" id="PF25295">
    <property type="entry name" value="TPR_IFT122"/>
    <property type="match status" value="1"/>
</dbReference>
<dbReference type="InterPro" id="IPR057411">
    <property type="entry name" value="TPR_IFT122"/>
</dbReference>